<dbReference type="PANTHER" id="PTHR21266">
    <property type="entry name" value="IRON-SULFUR DOMAIN CONTAINING PROTEIN"/>
    <property type="match status" value="1"/>
</dbReference>
<organism evidence="7 8">
    <name type="scientific">Pseudooceanicola nitratireducens</name>
    <dbReference type="NCBI Taxonomy" id="517719"/>
    <lineage>
        <taxon>Bacteria</taxon>
        <taxon>Pseudomonadati</taxon>
        <taxon>Pseudomonadota</taxon>
        <taxon>Alphaproteobacteria</taxon>
        <taxon>Rhodobacterales</taxon>
        <taxon>Paracoccaceae</taxon>
        <taxon>Pseudooceanicola</taxon>
    </lineage>
</organism>
<dbReference type="Proteomes" id="UP000231644">
    <property type="component" value="Unassembled WGS sequence"/>
</dbReference>
<name>A0A1I1R4V2_9RHOB</name>
<protein>
    <submittedName>
        <fullName evidence="7">Rieske [2Fe-2S] domain-containing protein</fullName>
    </submittedName>
</protein>
<dbReference type="Gene3D" id="2.102.10.10">
    <property type="entry name" value="Rieske [2Fe-2S] iron-sulphur domain"/>
    <property type="match status" value="1"/>
</dbReference>
<evidence type="ECO:0000256" key="2">
    <source>
        <dbReference type="ARBA" id="ARBA00022723"/>
    </source>
</evidence>
<dbReference type="GO" id="GO:0046872">
    <property type="term" value="F:metal ion binding"/>
    <property type="evidence" value="ECO:0007669"/>
    <property type="project" value="UniProtKB-KW"/>
</dbReference>
<dbReference type="RefSeq" id="WP_170848862.1">
    <property type="nucleotide sequence ID" value="NZ_FNZG01000008.1"/>
</dbReference>
<evidence type="ECO:0000256" key="5">
    <source>
        <dbReference type="ARBA" id="ARBA00023014"/>
    </source>
</evidence>
<evidence type="ECO:0000259" key="6">
    <source>
        <dbReference type="PROSITE" id="PS51296"/>
    </source>
</evidence>
<dbReference type="SUPFAM" id="SSF50022">
    <property type="entry name" value="ISP domain"/>
    <property type="match status" value="1"/>
</dbReference>
<dbReference type="Pfam" id="PF00355">
    <property type="entry name" value="Rieske"/>
    <property type="match status" value="1"/>
</dbReference>
<dbReference type="GO" id="GO:0051537">
    <property type="term" value="F:2 iron, 2 sulfur cluster binding"/>
    <property type="evidence" value="ECO:0007669"/>
    <property type="project" value="UniProtKB-KW"/>
</dbReference>
<gene>
    <name evidence="7" type="ORF">SAMN05421762_3783</name>
</gene>
<sequence length="177" mass="19542">MTSYVVALEKDVRPNSIVRSMMGDTPLVIWRGSSGAIHVWLDCCPHRSVRLSAGRNMGDYLEGVYHGWRFDETGLVTLVPALQGRPSEDIRATVYSTALADGFVWASDDACTPAESAGEPCYPVHIAAPIDQVRQQVDTAVDHLTPWGTQETMVYPTGNPEQRRAELSAIRLRLEES</sequence>
<dbReference type="PANTHER" id="PTHR21266:SF60">
    <property type="entry name" value="3-KETOSTEROID-9-ALPHA-MONOOXYGENASE, OXYGENASE COMPONENT"/>
    <property type="match status" value="1"/>
</dbReference>
<evidence type="ECO:0000313" key="8">
    <source>
        <dbReference type="Proteomes" id="UP000231644"/>
    </source>
</evidence>
<dbReference type="STRING" id="517719.SAMN05421762_3783"/>
<keyword evidence="8" id="KW-1185">Reference proteome</keyword>
<dbReference type="InterPro" id="IPR050584">
    <property type="entry name" value="Cholesterol_7-desaturase"/>
</dbReference>
<feature type="domain" description="Rieske" evidence="6">
    <location>
        <begin position="4"/>
        <end position="106"/>
    </location>
</feature>
<proteinExistence type="predicted"/>
<keyword evidence="3" id="KW-0560">Oxidoreductase</keyword>
<evidence type="ECO:0000256" key="1">
    <source>
        <dbReference type="ARBA" id="ARBA00022714"/>
    </source>
</evidence>
<dbReference type="GO" id="GO:0016491">
    <property type="term" value="F:oxidoreductase activity"/>
    <property type="evidence" value="ECO:0007669"/>
    <property type="project" value="UniProtKB-KW"/>
</dbReference>
<dbReference type="EMBL" id="FOLX01000006">
    <property type="protein sequence ID" value="SFD25320.1"/>
    <property type="molecule type" value="Genomic_DNA"/>
</dbReference>
<dbReference type="AlphaFoldDB" id="A0A1I1R4V2"/>
<keyword evidence="4" id="KW-0408">Iron</keyword>
<reference evidence="7 8" key="1">
    <citation type="submission" date="2016-10" db="EMBL/GenBank/DDBJ databases">
        <authorList>
            <person name="de Groot N.N."/>
        </authorList>
    </citation>
    <scope>NUCLEOTIDE SEQUENCE [LARGE SCALE GENOMIC DNA]</scope>
    <source>
        <strain evidence="7 8">DSM 29619</strain>
    </source>
</reference>
<dbReference type="PROSITE" id="PS51296">
    <property type="entry name" value="RIESKE"/>
    <property type="match status" value="1"/>
</dbReference>
<accession>A0A1I1R4V2</accession>
<keyword evidence="1" id="KW-0001">2Fe-2S</keyword>
<dbReference type="InterPro" id="IPR017941">
    <property type="entry name" value="Rieske_2Fe-2S"/>
</dbReference>
<keyword evidence="5" id="KW-0411">Iron-sulfur</keyword>
<keyword evidence="2" id="KW-0479">Metal-binding</keyword>
<evidence type="ECO:0000256" key="4">
    <source>
        <dbReference type="ARBA" id="ARBA00023004"/>
    </source>
</evidence>
<dbReference type="InterPro" id="IPR036922">
    <property type="entry name" value="Rieske_2Fe-2S_sf"/>
</dbReference>
<evidence type="ECO:0000313" key="7">
    <source>
        <dbReference type="EMBL" id="SFD25320.1"/>
    </source>
</evidence>
<evidence type="ECO:0000256" key="3">
    <source>
        <dbReference type="ARBA" id="ARBA00023002"/>
    </source>
</evidence>